<dbReference type="Gene3D" id="3.40.50.620">
    <property type="entry name" value="HUPs"/>
    <property type="match status" value="1"/>
</dbReference>
<proteinExistence type="predicted"/>
<dbReference type="PANTHER" id="PTHR11772">
    <property type="entry name" value="ASPARAGINE SYNTHETASE"/>
    <property type="match status" value="1"/>
</dbReference>
<dbReference type="GO" id="GO:0005829">
    <property type="term" value="C:cytosol"/>
    <property type="evidence" value="ECO:0007669"/>
    <property type="project" value="TreeGrafter"/>
</dbReference>
<dbReference type="CDD" id="cd01991">
    <property type="entry name" value="Asn_synthase_B_C"/>
    <property type="match status" value="1"/>
</dbReference>
<dbReference type="EMBL" id="CP000561">
    <property type="protein sequence ID" value="ABO08956.1"/>
    <property type="molecule type" value="Genomic_DNA"/>
</dbReference>
<gene>
    <name evidence="4" type="ordered locus">Pcal_1537</name>
</gene>
<sequence>MIVDLLSKYAECDGVLLSGGIDSTLVAYAARRIGHVPVGITVSLVSCQGDLPFALYAAARLSTPLSIVQVRLVEALDYVERAMEVLKNFNAMELVNCAVQYAGLERARDLGLRRVCTGDGGDELFLGYSFYRKYPLHALEEKRREIVAKWRFCSRQIAQALGLEAVLPFTENEVVKFALALPAAEVLDKKPLREALKGVAPLIAARRKTPLEEGSCFNRLYEEMEKRAGSPYAYLCRLFEAKGFQYLRSAEGCPRCGYAQFDGYCSMCGYYEER</sequence>
<keyword evidence="2" id="KW-0067">ATP-binding</keyword>
<keyword evidence="5" id="KW-1185">Reference proteome</keyword>
<accession>A3MWD9</accession>
<keyword evidence="4" id="KW-0436">Ligase</keyword>
<organism evidence="4 5">
    <name type="scientific">Pyrobaculum calidifontis (strain DSM 21063 / JCM 11548 / VA1)</name>
    <dbReference type="NCBI Taxonomy" id="410359"/>
    <lineage>
        <taxon>Archaea</taxon>
        <taxon>Thermoproteota</taxon>
        <taxon>Thermoprotei</taxon>
        <taxon>Thermoproteales</taxon>
        <taxon>Thermoproteaceae</taxon>
        <taxon>Pyrobaculum</taxon>
    </lineage>
</organism>
<dbReference type="HOGENOM" id="CLU_050152_0_0_2"/>
<dbReference type="KEGG" id="pcl:Pcal_1537"/>
<dbReference type="InterPro" id="IPR014729">
    <property type="entry name" value="Rossmann-like_a/b/a_fold"/>
</dbReference>
<keyword evidence="1" id="KW-0547">Nucleotide-binding</keyword>
<dbReference type="RefSeq" id="WP_011850214.1">
    <property type="nucleotide sequence ID" value="NC_009073.1"/>
</dbReference>
<evidence type="ECO:0000256" key="2">
    <source>
        <dbReference type="ARBA" id="ARBA00022840"/>
    </source>
</evidence>
<dbReference type="GO" id="GO:0006529">
    <property type="term" value="P:asparagine biosynthetic process"/>
    <property type="evidence" value="ECO:0007669"/>
    <property type="project" value="InterPro"/>
</dbReference>
<dbReference type="InterPro" id="IPR001962">
    <property type="entry name" value="Asn_synthase"/>
</dbReference>
<reference evidence="4" key="1">
    <citation type="submission" date="2007-02" db="EMBL/GenBank/DDBJ databases">
        <title>Complete sequence of Pyrobaculum calidifontis JCM 11548.</title>
        <authorList>
            <consortium name="US DOE Joint Genome Institute"/>
            <person name="Copeland A."/>
            <person name="Lucas S."/>
            <person name="Lapidus A."/>
            <person name="Barry K."/>
            <person name="Glavina del Rio T."/>
            <person name="Dalin E."/>
            <person name="Tice H."/>
            <person name="Pitluck S."/>
            <person name="Chain P."/>
            <person name="Malfatti S."/>
            <person name="Shin M."/>
            <person name="Vergez L."/>
            <person name="Schmutz J."/>
            <person name="Larimer F."/>
            <person name="Land M."/>
            <person name="Hauser L."/>
            <person name="Kyrpides N."/>
            <person name="Mikhailova N."/>
            <person name="Cozen A.E."/>
            <person name="Fitz-Gibbon S.T."/>
            <person name="House C.H."/>
            <person name="Saltikov C."/>
            <person name="Lowe T.M."/>
            <person name="Richardson P."/>
        </authorList>
    </citation>
    <scope>NUCLEOTIDE SEQUENCE [LARGE SCALE GENOMIC DNA]</scope>
    <source>
        <strain evidence="4">JCM 11548</strain>
    </source>
</reference>
<dbReference type="STRING" id="410359.Pcal_1537"/>
<dbReference type="SUPFAM" id="SSF52402">
    <property type="entry name" value="Adenine nucleotide alpha hydrolases-like"/>
    <property type="match status" value="1"/>
</dbReference>
<evidence type="ECO:0000259" key="3">
    <source>
        <dbReference type="Pfam" id="PF00733"/>
    </source>
</evidence>
<name>A3MWD9_PYRCJ</name>
<feature type="domain" description="Asparagine synthetase" evidence="3">
    <location>
        <begin position="157"/>
        <end position="213"/>
    </location>
</feature>
<evidence type="ECO:0000256" key="1">
    <source>
        <dbReference type="ARBA" id="ARBA00022741"/>
    </source>
</evidence>
<dbReference type="GO" id="GO:0004071">
    <property type="term" value="F:aspartate-ammonia ligase activity"/>
    <property type="evidence" value="ECO:0007669"/>
    <property type="project" value="UniProtKB-EC"/>
</dbReference>
<dbReference type="PANTHER" id="PTHR11772:SF46">
    <property type="entry name" value="ASPARAGINE SYNTHETASE DOMAIN-CONTAINING PROTEIN"/>
    <property type="match status" value="1"/>
</dbReference>
<dbReference type="Pfam" id="PF00733">
    <property type="entry name" value="Asn_synthase"/>
    <property type="match status" value="2"/>
</dbReference>
<dbReference type="GO" id="GO:0005524">
    <property type="term" value="F:ATP binding"/>
    <property type="evidence" value="ECO:0007669"/>
    <property type="project" value="UniProtKB-KW"/>
</dbReference>
<dbReference type="OrthoDB" id="8692at2157"/>
<dbReference type="InterPro" id="IPR050795">
    <property type="entry name" value="Asn_Synthetase"/>
</dbReference>
<feature type="domain" description="Asparagine synthetase" evidence="3">
    <location>
        <begin position="14"/>
        <end position="137"/>
    </location>
</feature>
<dbReference type="EC" id="6.3.1.1" evidence="4"/>
<evidence type="ECO:0000313" key="4">
    <source>
        <dbReference type="EMBL" id="ABO08956.1"/>
    </source>
</evidence>
<dbReference type="Proteomes" id="UP000001431">
    <property type="component" value="Chromosome"/>
</dbReference>
<protein>
    <submittedName>
        <fullName evidence="4">Aspartate-ammonia ligase</fullName>
        <ecNumber evidence="4">6.3.1.1</ecNumber>
    </submittedName>
</protein>
<dbReference type="eggNOG" id="arCOG00071">
    <property type="taxonomic scope" value="Archaea"/>
</dbReference>
<dbReference type="GO" id="GO:0004066">
    <property type="term" value="F:asparagine synthase (glutamine-hydrolyzing) activity"/>
    <property type="evidence" value="ECO:0007669"/>
    <property type="project" value="InterPro"/>
</dbReference>
<evidence type="ECO:0000313" key="5">
    <source>
        <dbReference type="Proteomes" id="UP000001431"/>
    </source>
</evidence>
<dbReference type="AlphaFoldDB" id="A3MWD9"/>
<dbReference type="GeneID" id="4909747"/>